<dbReference type="Gene3D" id="1.10.287.950">
    <property type="entry name" value="Methyl-accepting chemotaxis protein"/>
    <property type="match status" value="1"/>
</dbReference>
<organism evidence="3 4">
    <name type="scientific">Rhodnius prolixus</name>
    <name type="common">Triatomid bug</name>
    <dbReference type="NCBI Taxonomy" id="13249"/>
    <lineage>
        <taxon>Eukaryota</taxon>
        <taxon>Metazoa</taxon>
        <taxon>Ecdysozoa</taxon>
        <taxon>Arthropoda</taxon>
        <taxon>Hexapoda</taxon>
        <taxon>Insecta</taxon>
        <taxon>Pterygota</taxon>
        <taxon>Neoptera</taxon>
        <taxon>Paraneoptera</taxon>
        <taxon>Hemiptera</taxon>
        <taxon>Heteroptera</taxon>
        <taxon>Panheteroptera</taxon>
        <taxon>Cimicomorpha</taxon>
        <taxon>Reduviidae</taxon>
        <taxon>Triatominae</taxon>
        <taxon>Rhodnius</taxon>
    </lineage>
</organism>
<dbReference type="InParanoid" id="T1I021"/>
<dbReference type="PANTHER" id="PTHR43531">
    <property type="entry name" value="PROTEIN ICFG"/>
    <property type="match status" value="1"/>
</dbReference>
<dbReference type="EnsemblMetazoa" id="RPRC009641-RA">
    <property type="protein sequence ID" value="RPRC009641-PA"/>
    <property type="gene ID" value="RPRC009641"/>
</dbReference>
<dbReference type="EMBL" id="ACPB03038528">
    <property type="status" value="NOT_ANNOTATED_CDS"/>
    <property type="molecule type" value="Genomic_DNA"/>
</dbReference>
<dbReference type="HOGENOM" id="CLU_000445_107_18_1"/>
<proteinExistence type="predicted"/>
<dbReference type="PANTHER" id="PTHR43531:SF14">
    <property type="entry name" value="METHYL-ACCEPTING CHEMOTAXIS PROTEIN I-RELATED"/>
    <property type="match status" value="1"/>
</dbReference>
<evidence type="ECO:0000313" key="4">
    <source>
        <dbReference type="Proteomes" id="UP000015103"/>
    </source>
</evidence>
<evidence type="ECO:0000313" key="3">
    <source>
        <dbReference type="EnsemblMetazoa" id="RPRC009641-PA"/>
    </source>
</evidence>
<accession>T1I021</accession>
<dbReference type="VEuPathDB" id="VectorBase:RPRC009641"/>
<dbReference type="eggNOG" id="ENOG502S9B1">
    <property type="taxonomic scope" value="Eukaryota"/>
</dbReference>
<evidence type="ECO:0000259" key="2">
    <source>
        <dbReference type="Pfam" id="PF00015"/>
    </source>
</evidence>
<dbReference type="InterPro" id="IPR051310">
    <property type="entry name" value="MCP_chemotaxis"/>
</dbReference>
<dbReference type="GO" id="GO:0006935">
    <property type="term" value="P:chemotaxis"/>
    <property type="evidence" value="ECO:0007669"/>
    <property type="project" value="TreeGrafter"/>
</dbReference>
<dbReference type="SUPFAM" id="SSF58104">
    <property type="entry name" value="Methyl-accepting chemotaxis protein (MCP) signaling domain"/>
    <property type="match status" value="1"/>
</dbReference>
<dbReference type="InterPro" id="IPR004089">
    <property type="entry name" value="MCPsignal_dom"/>
</dbReference>
<dbReference type="GO" id="GO:0004888">
    <property type="term" value="F:transmembrane signaling receptor activity"/>
    <property type="evidence" value="ECO:0007669"/>
    <property type="project" value="TreeGrafter"/>
</dbReference>
<dbReference type="AlphaFoldDB" id="T1I021"/>
<dbReference type="Proteomes" id="UP000015103">
    <property type="component" value="Unassembled WGS sequence"/>
</dbReference>
<dbReference type="Pfam" id="PF00015">
    <property type="entry name" value="MCPsignal"/>
    <property type="match status" value="1"/>
</dbReference>
<dbReference type="GO" id="GO:0005886">
    <property type="term" value="C:plasma membrane"/>
    <property type="evidence" value="ECO:0007669"/>
    <property type="project" value="TreeGrafter"/>
</dbReference>
<keyword evidence="4" id="KW-1185">Reference proteome</keyword>
<reference evidence="3" key="1">
    <citation type="submission" date="2015-05" db="UniProtKB">
        <authorList>
            <consortium name="EnsemblMetazoa"/>
        </authorList>
    </citation>
    <scope>IDENTIFICATION</scope>
</reference>
<sequence>MQSKLSRLAIAQTGDVMNAIIVVVTRVNDLMGEIANVSDEQSRGISQVGQAVAEMDGVTQQNASLVEQLAGAAASLEDQARQLTEAVALFKLSGQDKHLLLAVALPRKSATPAPALLTSSKKSASANDNWETF</sequence>
<protein>
    <recommendedName>
        <fullName evidence="2">Methyl-accepting transducer domain-containing protein</fullName>
    </recommendedName>
</protein>
<evidence type="ECO:0000256" key="1">
    <source>
        <dbReference type="ARBA" id="ARBA00022481"/>
    </source>
</evidence>
<keyword evidence="1" id="KW-0488">Methylation</keyword>
<feature type="domain" description="Methyl-accepting transducer" evidence="2">
    <location>
        <begin position="9"/>
        <end position="59"/>
    </location>
</feature>
<dbReference type="GO" id="GO:0007165">
    <property type="term" value="P:signal transduction"/>
    <property type="evidence" value="ECO:0007669"/>
    <property type="project" value="InterPro"/>
</dbReference>
<name>T1I021_RHOPR</name>